<evidence type="ECO:0000313" key="3">
    <source>
        <dbReference type="Proteomes" id="UP001163846"/>
    </source>
</evidence>
<gene>
    <name evidence="2" type="ORF">F5878DRAFT_723934</name>
</gene>
<dbReference type="Proteomes" id="UP001163846">
    <property type="component" value="Unassembled WGS sequence"/>
</dbReference>
<sequence length="228" mass="25150">MHLRSICCGKNALLLAFLFVMHTASALPMNTQHWTGAGSSLSSTETLVPGSLRLPVSNQVVVIMFPKWPVNPPSPSRIETQGVQSSIISELHKKLGSSLEERAILFQSIDILPDWDRDSTMPFNYYFVLPLKDSRIFPSIPKDWPKAGSGKVEKGTPPGQLKTTIEPERVKPPAVPVGWLPIGQAVGPHVGQPGDWVLANGTIAGEDEFPVLKDNKFSMKKIHRRRSR</sequence>
<keyword evidence="3" id="KW-1185">Reference proteome</keyword>
<evidence type="ECO:0000256" key="1">
    <source>
        <dbReference type="SAM" id="SignalP"/>
    </source>
</evidence>
<evidence type="ECO:0000313" key="2">
    <source>
        <dbReference type="EMBL" id="KAJ3840208.1"/>
    </source>
</evidence>
<protein>
    <submittedName>
        <fullName evidence="2">Uncharacterized protein</fullName>
    </submittedName>
</protein>
<comment type="caution">
    <text evidence="2">The sequence shown here is derived from an EMBL/GenBank/DDBJ whole genome shotgun (WGS) entry which is preliminary data.</text>
</comment>
<feature type="signal peptide" evidence="1">
    <location>
        <begin position="1"/>
        <end position="26"/>
    </location>
</feature>
<name>A0AA38PCM8_9AGAR</name>
<dbReference type="AlphaFoldDB" id="A0AA38PCM8"/>
<feature type="chain" id="PRO_5041342898" evidence="1">
    <location>
        <begin position="27"/>
        <end position="228"/>
    </location>
</feature>
<dbReference type="EMBL" id="MU806089">
    <property type="protein sequence ID" value="KAJ3840208.1"/>
    <property type="molecule type" value="Genomic_DNA"/>
</dbReference>
<organism evidence="2 3">
    <name type="scientific">Lentinula raphanica</name>
    <dbReference type="NCBI Taxonomy" id="153919"/>
    <lineage>
        <taxon>Eukaryota</taxon>
        <taxon>Fungi</taxon>
        <taxon>Dikarya</taxon>
        <taxon>Basidiomycota</taxon>
        <taxon>Agaricomycotina</taxon>
        <taxon>Agaricomycetes</taxon>
        <taxon>Agaricomycetidae</taxon>
        <taxon>Agaricales</taxon>
        <taxon>Marasmiineae</taxon>
        <taxon>Omphalotaceae</taxon>
        <taxon>Lentinula</taxon>
    </lineage>
</organism>
<keyword evidence="1" id="KW-0732">Signal</keyword>
<reference evidence="2" key="1">
    <citation type="submission" date="2022-08" db="EMBL/GenBank/DDBJ databases">
        <authorList>
            <consortium name="DOE Joint Genome Institute"/>
            <person name="Min B."/>
            <person name="Riley R."/>
            <person name="Sierra-Patev S."/>
            <person name="Naranjo-Ortiz M."/>
            <person name="Looney B."/>
            <person name="Konkel Z."/>
            <person name="Slot J.C."/>
            <person name="Sakamoto Y."/>
            <person name="Steenwyk J.L."/>
            <person name="Rokas A."/>
            <person name="Carro J."/>
            <person name="Camarero S."/>
            <person name="Ferreira P."/>
            <person name="Molpeceres G."/>
            <person name="Ruiz-Duenas F.J."/>
            <person name="Serrano A."/>
            <person name="Henrissat B."/>
            <person name="Drula E."/>
            <person name="Hughes K.W."/>
            <person name="Mata J.L."/>
            <person name="Ishikawa N.K."/>
            <person name="Vargas-Isla R."/>
            <person name="Ushijima S."/>
            <person name="Smith C.A."/>
            <person name="Ahrendt S."/>
            <person name="Andreopoulos W."/>
            <person name="He G."/>
            <person name="Labutti K."/>
            <person name="Lipzen A."/>
            <person name="Ng V."/>
            <person name="Sandor L."/>
            <person name="Barry K."/>
            <person name="Martinez A.T."/>
            <person name="Xiao Y."/>
            <person name="Gibbons J.G."/>
            <person name="Terashima K."/>
            <person name="Hibbett D.S."/>
            <person name="Grigoriev I.V."/>
        </authorList>
    </citation>
    <scope>NUCLEOTIDE SEQUENCE</scope>
    <source>
        <strain evidence="2">TFB9207</strain>
    </source>
</reference>
<accession>A0AA38PCM8</accession>
<proteinExistence type="predicted"/>